<evidence type="ECO:0000256" key="6">
    <source>
        <dbReference type="ARBA" id="ARBA00023180"/>
    </source>
</evidence>
<comment type="function">
    <text evidence="7">Plays a role in the cell surface localization of ORAI1 and may participate in the regulation of Ca(2+) signaling and the VWF release in response to inflammatory stimuli.</text>
</comment>
<sequence>MELDDHPSPDKWKCQASCQGLRHCHWKEKQRAQPSGPSSPRANQTHGSEDLGVTEESVSVLQRAATPGPEMLCPTLLHRCQGMKAKFFLFILIIFLAELSAAILAFIFRENLTREFFTKELTKHYQGSNDTDVFSATWNSVMITFGCCGVNGPEDFKLASVFRLLSLDSEEVPEACCQREPQARDGVLLSREDCLLGQSQFINKQGCYSVILNAFETYVYLAGALAIGVLAIEKAFWETTWKRAWHLISSQYMLKSREGRHLAQSHHW</sequence>
<comment type="similarity">
    <text evidence="2">Belongs to the tetraspanin (TM4SF) family.</text>
</comment>
<evidence type="ECO:0000256" key="10">
    <source>
        <dbReference type="SAM" id="MobiDB-lite"/>
    </source>
</evidence>
<dbReference type="Gene3D" id="1.10.1450.10">
    <property type="entry name" value="Tetraspanin"/>
    <property type="match status" value="1"/>
</dbReference>
<reference evidence="13" key="1">
    <citation type="submission" date="2025-08" db="UniProtKB">
        <authorList>
            <consortium name="RefSeq"/>
        </authorList>
    </citation>
    <scope>IDENTIFICATION</scope>
</reference>
<dbReference type="FunFam" id="1.10.1450.10:FF:000012">
    <property type="entry name" value="Tetraspanin"/>
    <property type="match status" value="1"/>
</dbReference>
<dbReference type="CTD" id="90139"/>
<evidence type="ECO:0000256" key="2">
    <source>
        <dbReference type="ARBA" id="ARBA00006840"/>
    </source>
</evidence>
<dbReference type="GO" id="GO:0005886">
    <property type="term" value="C:plasma membrane"/>
    <property type="evidence" value="ECO:0007669"/>
    <property type="project" value="TreeGrafter"/>
</dbReference>
<keyword evidence="3 11" id="KW-0812">Transmembrane</keyword>
<feature type="transmembrane region" description="Helical" evidence="11">
    <location>
        <begin position="87"/>
        <end position="108"/>
    </location>
</feature>
<name>A0AAX6TDP2_HETGA</name>
<dbReference type="InterPro" id="IPR018499">
    <property type="entry name" value="Tetraspanin/Peripherin"/>
</dbReference>
<dbReference type="RefSeq" id="XP_021119971.1">
    <property type="nucleotide sequence ID" value="XM_021264312.1"/>
</dbReference>
<evidence type="ECO:0000256" key="1">
    <source>
        <dbReference type="ARBA" id="ARBA00004141"/>
    </source>
</evidence>
<dbReference type="PANTHER" id="PTHR19282">
    <property type="entry name" value="TETRASPANIN"/>
    <property type="match status" value="1"/>
</dbReference>
<keyword evidence="12" id="KW-1185">Reference proteome</keyword>
<dbReference type="GeneID" id="101712862"/>
<accession>A0AAX6TDP2</accession>
<feature type="region of interest" description="Disordered" evidence="10">
    <location>
        <begin position="27"/>
        <end position="54"/>
    </location>
</feature>
<evidence type="ECO:0000256" key="8">
    <source>
        <dbReference type="ARBA" id="ARBA00066059"/>
    </source>
</evidence>
<organism evidence="12 13">
    <name type="scientific">Heterocephalus glaber</name>
    <name type="common">Naked mole rat</name>
    <dbReference type="NCBI Taxonomy" id="10181"/>
    <lineage>
        <taxon>Eukaryota</taxon>
        <taxon>Metazoa</taxon>
        <taxon>Chordata</taxon>
        <taxon>Craniata</taxon>
        <taxon>Vertebrata</taxon>
        <taxon>Euteleostomi</taxon>
        <taxon>Mammalia</taxon>
        <taxon>Eutheria</taxon>
        <taxon>Euarchontoglires</taxon>
        <taxon>Glires</taxon>
        <taxon>Rodentia</taxon>
        <taxon>Hystricomorpha</taxon>
        <taxon>Bathyergidae</taxon>
        <taxon>Heterocephalus</taxon>
    </lineage>
</organism>
<evidence type="ECO:0000256" key="3">
    <source>
        <dbReference type="ARBA" id="ARBA00022692"/>
    </source>
</evidence>
<comment type="subcellular location">
    <subcellularLocation>
        <location evidence="1">Membrane</location>
        <topology evidence="1">Multi-pass membrane protein</topology>
    </subcellularLocation>
</comment>
<evidence type="ECO:0000256" key="11">
    <source>
        <dbReference type="SAM" id="Phobius"/>
    </source>
</evidence>
<evidence type="ECO:0000256" key="7">
    <source>
        <dbReference type="ARBA" id="ARBA00057431"/>
    </source>
</evidence>
<dbReference type="CDD" id="cd03156">
    <property type="entry name" value="uroplakin_I_like_LEL"/>
    <property type="match status" value="1"/>
</dbReference>
<keyword evidence="4 11" id="KW-1133">Transmembrane helix</keyword>
<dbReference type="Pfam" id="PF00335">
    <property type="entry name" value="Tetraspanin"/>
    <property type="match status" value="1"/>
</dbReference>
<keyword evidence="6" id="KW-0325">Glycoprotein</keyword>
<keyword evidence="5 11" id="KW-0472">Membrane</keyword>
<proteinExistence type="inferred from homology"/>
<comment type="subunit">
    <text evidence="8">Interacts with ORAI1; this interaction regulates ORAI1 exit from the endoplasmic (ER), and/or Golgi, and trafficking to the cell surface.</text>
</comment>
<evidence type="ECO:0000256" key="5">
    <source>
        <dbReference type="ARBA" id="ARBA00023136"/>
    </source>
</evidence>
<gene>
    <name evidence="13" type="primary">Tspan18</name>
</gene>
<dbReference type="PANTHER" id="PTHR19282:SF249">
    <property type="entry name" value="TETRASPANIN-18"/>
    <property type="match status" value="1"/>
</dbReference>
<evidence type="ECO:0000313" key="13">
    <source>
        <dbReference type="RefSeq" id="XP_021119971.1"/>
    </source>
</evidence>
<feature type="compositionally biased region" description="Polar residues" evidence="10">
    <location>
        <begin position="32"/>
        <end position="46"/>
    </location>
</feature>
<evidence type="ECO:0000256" key="4">
    <source>
        <dbReference type="ARBA" id="ARBA00022989"/>
    </source>
</evidence>
<dbReference type="Proteomes" id="UP000694906">
    <property type="component" value="Unplaced"/>
</dbReference>
<evidence type="ECO:0000256" key="9">
    <source>
        <dbReference type="ARBA" id="ARBA00073337"/>
    </source>
</evidence>
<protein>
    <recommendedName>
        <fullName evidence="9">Tetraspanin-18</fullName>
    </recommendedName>
</protein>
<feature type="transmembrane region" description="Helical" evidence="11">
    <location>
        <begin position="218"/>
        <end position="237"/>
    </location>
</feature>
<dbReference type="SUPFAM" id="SSF48652">
    <property type="entry name" value="Tetraspanin"/>
    <property type="match status" value="1"/>
</dbReference>
<dbReference type="InterPro" id="IPR008952">
    <property type="entry name" value="Tetraspanin_EC2_sf"/>
</dbReference>
<evidence type="ECO:0000313" key="12">
    <source>
        <dbReference type="Proteomes" id="UP000694906"/>
    </source>
</evidence>
<dbReference type="AlphaFoldDB" id="A0AAX6TDP2"/>